<dbReference type="EMBL" id="LR796994">
    <property type="protein sequence ID" value="CAB4180248.1"/>
    <property type="molecule type" value="Genomic_DNA"/>
</dbReference>
<protein>
    <submittedName>
        <fullName evidence="2">Uncharacterized protein</fullName>
    </submittedName>
</protein>
<reference evidence="2" key="1">
    <citation type="submission" date="2020-05" db="EMBL/GenBank/DDBJ databases">
        <authorList>
            <person name="Chiriac C."/>
            <person name="Salcher M."/>
            <person name="Ghai R."/>
            <person name="Kavagutti S V."/>
        </authorList>
    </citation>
    <scope>NUCLEOTIDE SEQUENCE</scope>
</reference>
<evidence type="ECO:0000256" key="1">
    <source>
        <dbReference type="SAM" id="MobiDB-lite"/>
    </source>
</evidence>
<feature type="compositionally biased region" description="Basic and acidic residues" evidence="1">
    <location>
        <begin position="58"/>
        <end position="78"/>
    </location>
</feature>
<feature type="region of interest" description="Disordered" evidence="1">
    <location>
        <begin position="40"/>
        <end position="78"/>
    </location>
</feature>
<gene>
    <name evidence="2" type="ORF">UFOVP1040_38</name>
</gene>
<sequence>MKWFLLIGFVQFGPFDTEAACWTQMVNMAYRTNRFGECVSSTGQPGMNKPDLTPLFDQMRREGDAARKEADRLRRGGK</sequence>
<organism evidence="2">
    <name type="scientific">uncultured Caudovirales phage</name>
    <dbReference type="NCBI Taxonomy" id="2100421"/>
    <lineage>
        <taxon>Viruses</taxon>
        <taxon>Duplodnaviria</taxon>
        <taxon>Heunggongvirae</taxon>
        <taxon>Uroviricota</taxon>
        <taxon>Caudoviricetes</taxon>
        <taxon>Peduoviridae</taxon>
        <taxon>Maltschvirus</taxon>
        <taxon>Maltschvirus maltsch</taxon>
    </lineage>
</organism>
<evidence type="ECO:0000313" key="2">
    <source>
        <dbReference type="EMBL" id="CAB4180248.1"/>
    </source>
</evidence>
<name>A0A6J5QGF0_9CAUD</name>
<accession>A0A6J5QGF0</accession>
<proteinExistence type="predicted"/>